<dbReference type="Proteomes" id="UP001595536">
    <property type="component" value="Unassembled WGS sequence"/>
</dbReference>
<evidence type="ECO:0000313" key="3">
    <source>
        <dbReference type="Proteomes" id="UP001595536"/>
    </source>
</evidence>
<keyword evidence="3" id="KW-1185">Reference proteome</keyword>
<sequence>MRCAAFSASALLSTLLVTGLAADAHAQARSNAQPRGAAQASAASPGGGQAVGAYGDWAVYVAKTGRSKVCYALAHPKARLPKGLNRDPGYLFVSARPAEGVRNEIAWVLGFNAKPNQDGEVVIDGASQPVVTRGSGAWLKDPSQEGQTVAAMARGSRLVIKVQSQRGNNTSDEYSLKGFTQAMERVRKECAS</sequence>
<dbReference type="InterPro" id="IPR038696">
    <property type="entry name" value="IalB_sf"/>
</dbReference>
<dbReference type="Pfam" id="PF06776">
    <property type="entry name" value="IalB"/>
    <property type="match status" value="1"/>
</dbReference>
<name>A0ABV7LCB5_9HYPH</name>
<proteinExistence type="predicted"/>
<feature type="chain" id="PRO_5047224326" evidence="1">
    <location>
        <begin position="27"/>
        <end position="192"/>
    </location>
</feature>
<protein>
    <submittedName>
        <fullName evidence="2">Invasion associated locus B family protein</fullName>
    </submittedName>
</protein>
<evidence type="ECO:0000313" key="2">
    <source>
        <dbReference type="EMBL" id="MFC3265496.1"/>
    </source>
</evidence>
<feature type="signal peptide" evidence="1">
    <location>
        <begin position="1"/>
        <end position="26"/>
    </location>
</feature>
<reference evidence="3" key="1">
    <citation type="journal article" date="2019" name="Int. J. Syst. Evol. Microbiol.">
        <title>The Global Catalogue of Microorganisms (GCM) 10K type strain sequencing project: providing services to taxonomists for standard genome sequencing and annotation.</title>
        <authorList>
            <consortium name="The Broad Institute Genomics Platform"/>
            <consortium name="The Broad Institute Genome Sequencing Center for Infectious Disease"/>
            <person name="Wu L."/>
            <person name="Ma J."/>
        </authorList>
    </citation>
    <scope>NUCLEOTIDE SEQUENCE [LARGE SCALE GENOMIC DNA]</scope>
    <source>
        <strain evidence="3">CCM 7941</strain>
    </source>
</reference>
<dbReference type="EMBL" id="JBHRUV010000017">
    <property type="protein sequence ID" value="MFC3265496.1"/>
    <property type="molecule type" value="Genomic_DNA"/>
</dbReference>
<gene>
    <name evidence="2" type="ORF">ACFOEX_03830</name>
</gene>
<organism evidence="2 3">
    <name type="scientific">Camelimonas abortus</name>
    <dbReference type="NCBI Taxonomy" id="1017184"/>
    <lineage>
        <taxon>Bacteria</taxon>
        <taxon>Pseudomonadati</taxon>
        <taxon>Pseudomonadota</taxon>
        <taxon>Alphaproteobacteria</taxon>
        <taxon>Hyphomicrobiales</taxon>
        <taxon>Chelatococcaceae</taxon>
        <taxon>Camelimonas</taxon>
    </lineage>
</organism>
<keyword evidence="1" id="KW-0732">Signal</keyword>
<dbReference type="Gene3D" id="2.60.40.1880">
    <property type="entry name" value="Invasion associated locus B (IalB) protein"/>
    <property type="match status" value="1"/>
</dbReference>
<dbReference type="RefSeq" id="WP_376831652.1">
    <property type="nucleotide sequence ID" value="NZ_JBHLWR010000006.1"/>
</dbReference>
<accession>A0ABV7LCB5</accession>
<dbReference type="InterPro" id="IPR010642">
    <property type="entry name" value="Invasion_prot_B"/>
</dbReference>
<comment type="caution">
    <text evidence="2">The sequence shown here is derived from an EMBL/GenBank/DDBJ whole genome shotgun (WGS) entry which is preliminary data.</text>
</comment>
<evidence type="ECO:0000256" key="1">
    <source>
        <dbReference type="SAM" id="SignalP"/>
    </source>
</evidence>